<evidence type="ECO:0000313" key="2">
    <source>
        <dbReference type="Proteomes" id="UP000250078"/>
    </source>
</evidence>
<reference evidence="1 2" key="1">
    <citation type="journal article" date="2016" name="Nat. Commun.">
        <title>Ectomycorrhizal ecology is imprinted in the genome of the dominant symbiotic fungus Cenococcum geophilum.</title>
        <authorList>
            <consortium name="DOE Joint Genome Institute"/>
            <person name="Peter M."/>
            <person name="Kohler A."/>
            <person name="Ohm R.A."/>
            <person name="Kuo A."/>
            <person name="Krutzmann J."/>
            <person name="Morin E."/>
            <person name="Arend M."/>
            <person name="Barry K.W."/>
            <person name="Binder M."/>
            <person name="Choi C."/>
            <person name="Clum A."/>
            <person name="Copeland A."/>
            <person name="Grisel N."/>
            <person name="Haridas S."/>
            <person name="Kipfer T."/>
            <person name="LaButti K."/>
            <person name="Lindquist E."/>
            <person name="Lipzen A."/>
            <person name="Maire R."/>
            <person name="Meier B."/>
            <person name="Mihaltcheva S."/>
            <person name="Molinier V."/>
            <person name="Murat C."/>
            <person name="Poggeler S."/>
            <person name="Quandt C.A."/>
            <person name="Sperisen C."/>
            <person name="Tritt A."/>
            <person name="Tisserant E."/>
            <person name="Crous P.W."/>
            <person name="Henrissat B."/>
            <person name="Nehls U."/>
            <person name="Egli S."/>
            <person name="Spatafora J.W."/>
            <person name="Grigoriev I.V."/>
            <person name="Martin F.M."/>
        </authorList>
    </citation>
    <scope>NUCLEOTIDE SEQUENCE [LARGE SCALE GENOMIC DNA]</scope>
    <source>
        <strain evidence="1 2">1.58</strain>
    </source>
</reference>
<dbReference type="Proteomes" id="UP000250078">
    <property type="component" value="Unassembled WGS sequence"/>
</dbReference>
<protein>
    <submittedName>
        <fullName evidence="1">HET-domain-containing protein</fullName>
    </submittedName>
</protein>
<keyword evidence="2" id="KW-1185">Reference proteome</keyword>
<dbReference type="EMBL" id="KV748244">
    <property type="protein sequence ID" value="OCK88337.1"/>
    <property type="molecule type" value="Genomic_DNA"/>
</dbReference>
<sequence length="272" mass="31121">MSEGFVSTEEGPTVRCLRLSAQPWPHAFNEFNRLTILAEDAPDGHRLFFSRKIPSERLSVKLIKKWVKSCQRWHGEDCEEPLTKSVLEMPPNFRVIDTWARCVVQAPPHCRYLTLSYVWGPIEVFKLTSSNIKMLAGPGGLKKVWHCLPTTIQDAITLTSSLSERYIWIDSMCIIQDDDADKRGLIPHMDLIYDRGFMTIVAATGDNANAGLPGVRKKSRSCVQMVEELRPSLRLTCPKHLTDLLNNSVYESRGWTYQERCLSRRCLVFAHR</sequence>
<organism evidence="1 2">
    <name type="scientific">Cenococcum geophilum 1.58</name>
    <dbReference type="NCBI Taxonomy" id="794803"/>
    <lineage>
        <taxon>Eukaryota</taxon>
        <taxon>Fungi</taxon>
        <taxon>Dikarya</taxon>
        <taxon>Ascomycota</taxon>
        <taxon>Pezizomycotina</taxon>
        <taxon>Dothideomycetes</taxon>
        <taxon>Pleosporomycetidae</taxon>
        <taxon>Gloniales</taxon>
        <taxon>Gloniaceae</taxon>
        <taxon>Cenococcum</taxon>
    </lineage>
</organism>
<name>A0ACC8EQ29_9PEZI</name>
<accession>A0ACC8EQ29</accession>
<evidence type="ECO:0000313" key="1">
    <source>
        <dbReference type="EMBL" id="OCK88337.1"/>
    </source>
</evidence>
<proteinExistence type="predicted"/>
<gene>
    <name evidence="1" type="ORF">K441DRAFT_589234</name>
</gene>